<dbReference type="InterPro" id="IPR037004">
    <property type="entry name" value="Exonuc_VII_ssu_sf"/>
</dbReference>
<evidence type="ECO:0000256" key="3">
    <source>
        <dbReference type="ARBA" id="ARBA00022722"/>
    </source>
</evidence>
<protein>
    <recommendedName>
        <fullName evidence="6">Exodeoxyribonuclease 7 small subunit</fullName>
        <ecNumber evidence="6">3.1.11.6</ecNumber>
    </recommendedName>
    <alternativeName>
        <fullName evidence="6">Exodeoxyribonuclease VII small subunit</fullName>
        <shortName evidence="6">Exonuclease VII small subunit</shortName>
    </alternativeName>
</protein>
<proteinExistence type="inferred from homology"/>
<dbReference type="SUPFAM" id="SSF116842">
    <property type="entry name" value="XseB-like"/>
    <property type="match status" value="1"/>
</dbReference>
<keyword evidence="2 6" id="KW-0963">Cytoplasm</keyword>
<evidence type="ECO:0000256" key="6">
    <source>
        <dbReference type="HAMAP-Rule" id="MF_00337"/>
    </source>
</evidence>
<evidence type="ECO:0000256" key="1">
    <source>
        <dbReference type="ARBA" id="ARBA00009998"/>
    </source>
</evidence>
<name>A0ABP7MPQ2_9ACTN</name>
<comment type="function">
    <text evidence="6">Bidirectionally degrades single-stranded DNA into large acid-insoluble oligonucleotides, which are then degraded further into small acid-soluble oligonucleotides.</text>
</comment>
<dbReference type="InterPro" id="IPR003761">
    <property type="entry name" value="Exonuc_VII_S"/>
</dbReference>
<sequence>MASGTGTEAGAGPEAALGYEQARDELIEVVRRLEQGGTTLEESLALWERGEELAKVCRHWLEGARARLDASLAAERAAGGGADGDGDADDEV</sequence>
<evidence type="ECO:0000313" key="7">
    <source>
        <dbReference type="EMBL" id="GAA3927680.1"/>
    </source>
</evidence>
<dbReference type="RefSeq" id="WP_345284910.1">
    <property type="nucleotide sequence ID" value="NZ_BAABAJ010000013.1"/>
</dbReference>
<dbReference type="HAMAP" id="MF_00337">
    <property type="entry name" value="Exonuc_7_S"/>
    <property type="match status" value="1"/>
</dbReference>
<dbReference type="EMBL" id="BAABAJ010000013">
    <property type="protein sequence ID" value="GAA3927680.1"/>
    <property type="molecule type" value="Genomic_DNA"/>
</dbReference>
<evidence type="ECO:0000313" key="8">
    <source>
        <dbReference type="Proteomes" id="UP001501000"/>
    </source>
</evidence>
<dbReference type="NCBIfam" id="NF002139">
    <property type="entry name" value="PRK00977.1-3"/>
    <property type="match status" value="1"/>
</dbReference>
<comment type="subcellular location">
    <subcellularLocation>
        <location evidence="6">Cytoplasm</location>
    </subcellularLocation>
</comment>
<comment type="similarity">
    <text evidence="1 6">Belongs to the XseB family.</text>
</comment>
<dbReference type="Proteomes" id="UP001501000">
    <property type="component" value="Unassembled WGS sequence"/>
</dbReference>
<organism evidence="7 8">
    <name type="scientific">Streptomyces gulbargensis</name>
    <dbReference type="NCBI Taxonomy" id="364901"/>
    <lineage>
        <taxon>Bacteria</taxon>
        <taxon>Bacillati</taxon>
        <taxon>Actinomycetota</taxon>
        <taxon>Actinomycetes</taxon>
        <taxon>Kitasatosporales</taxon>
        <taxon>Streptomycetaceae</taxon>
        <taxon>Streptomyces</taxon>
    </lineage>
</organism>
<dbReference type="Pfam" id="PF02609">
    <property type="entry name" value="Exonuc_VII_S"/>
    <property type="match status" value="1"/>
</dbReference>
<reference evidence="8" key="1">
    <citation type="journal article" date="2019" name="Int. J. Syst. Evol. Microbiol.">
        <title>The Global Catalogue of Microorganisms (GCM) 10K type strain sequencing project: providing services to taxonomists for standard genome sequencing and annotation.</title>
        <authorList>
            <consortium name="The Broad Institute Genomics Platform"/>
            <consortium name="The Broad Institute Genome Sequencing Center for Infectious Disease"/>
            <person name="Wu L."/>
            <person name="Ma J."/>
        </authorList>
    </citation>
    <scope>NUCLEOTIDE SEQUENCE [LARGE SCALE GENOMIC DNA]</scope>
    <source>
        <strain evidence="8">JCM 16956</strain>
    </source>
</reference>
<keyword evidence="8" id="KW-1185">Reference proteome</keyword>
<accession>A0ABP7MPQ2</accession>
<dbReference type="PANTHER" id="PTHR34137:SF1">
    <property type="entry name" value="EXODEOXYRIBONUCLEASE 7 SMALL SUBUNIT"/>
    <property type="match status" value="1"/>
</dbReference>
<evidence type="ECO:0000256" key="5">
    <source>
        <dbReference type="ARBA" id="ARBA00022839"/>
    </source>
</evidence>
<keyword evidence="4 6" id="KW-0378">Hydrolase</keyword>
<comment type="catalytic activity">
    <reaction evidence="6">
        <text>Exonucleolytic cleavage in either 5'- to 3'- or 3'- to 5'-direction to yield nucleoside 5'-phosphates.</text>
        <dbReference type="EC" id="3.1.11.6"/>
    </reaction>
</comment>
<comment type="caution">
    <text evidence="7">The sequence shown here is derived from an EMBL/GenBank/DDBJ whole genome shotgun (WGS) entry which is preliminary data.</text>
</comment>
<evidence type="ECO:0000256" key="2">
    <source>
        <dbReference type="ARBA" id="ARBA00022490"/>
    </source>
</evidence>
<evidence type="ECO:0000256" key="4">
    <source>
        <dbReference type="ARBA" id="ARBA00022801"/>
    </source>
</evidence>
<dbReference type="NCBIfam" id="TIGR01280">
    <property type="entry name" value="xseB"/>
    <property type="match status" value="1"/>
</dbReference>
<keyword evidence="3 6" id="KW-0540">Nuclease</keyword>
<dbReference type="Gene3D" id="1.10.287.1040">
    <property type="entry name" value="Exonuclease VII, small subunit"/>
    <property type="match status" value="1"/>
</dbReference>
<gene>
    <name evidence="6" type="primary">xseB</name>
    <name evidence="7" type="ORF">GCM10022244_41040</name>
</gene>
<dbReference type="EC" id="3.1.11.6" evidence="6"/>
<keyword evidence="5 6" id="KW-0269">Exonuclease</keyword>
<comment type="subunit">
    <text evidence="6">Heterooligomer composed of large and small subunits.</text>
</comment>
<dbReference type="PANTHER" id="PTHR34137">
    <property type="entry name" value="EXODEOXYRIBONUCLEASE 7 SMALL SUBUNIT"/>
    <property type="match status" value="1"/>
</dbReference>